<dbReference type="NCBIfam" id="TIGR00254">
    <property type="entry name" value="GGDEF"/>
    <property type="match status" value="1"/>
</dbReference>
<feature type="transmembrane region" description="Helical" evidence="1">
    <location>
        <begin position="12"/>
        <end position="32"/>
    </location>
</feature>
<evidence type="ECO:0000256" key="1">
    <source>
        <dbReference type="SAM" id="Phobius"/>
    </source>
</evidence>
<feature type="domain" description="HD-GYP" evidence="5">
    <location>
        <begin position="584"/>
        <end position="771"/>
    </location>
</feature>
<gene>
    <name evidence="6" type="ORF">DES38_105143</name>
</gene>
<dbReference type="InterPro" id="IPR000700">
    <property type="entry name" value="PAS-assoc_C"/>
</dbReference>
<organism evidence="6 7">
    <name type="scientific">Streptohalobacillus salinus</name>
    <dbReference type="NCBI Taxonomy" id="621096"/>
    <lineage>
        <taxon>Bacteria</taxon>
        <taxon>Bacillati</taxon>
        <taxon>Bacillota</taxon>
        <taxon>Bacilli</taxon>
        <taxon>Bacillales</taxon>
        <taxon>Bacillaceae</taxon>
        <taxon>Streptohalobacillus</taxon>
    </lineage>
</organism>
<dbReference type="EMBL" id="QJJR01000005">
    <property type="protein sequence ID" value="PXW91522.1"/>
    <property type="molecule type" value="Genomic_DNA"/>
</dbReference>
<dbReference type="AlphaFoldDB" id="A0A2V3WBS9"/>
<evidence type="ECO:0000313" key="6">
    <source>
        <dbReference type="EMBL" id="PXW91522.1"/>
    </source>
</evidence>
<dbReference type="SMART" id="SM00267">
    <property type="entry name" value="GGDEF"/>
    <property type="match status" value="1"/>
</dbReference>
<feature type="domain" description="PAC" evidence="3">
    <location>
        <begin position="261"/>
        <end position="314"/>
    </location>
</feature>
<dbReference type="Proteomes" id="UP000247922">
    <property type="component" value="Unassembled WGS sequence"/>
</dbReference>
<keyword evidence="7" id="KW-1185">Reference proteome</keyword>
<protein>
    <submittedName>
        <fullName evidence="6">PAS domain S-box-containing protein/diguanylate cyclase (GGDEF)-like protein</fullName>
    </submittedName>
</protein>
<dbReference type="InterPro" id="IPR052155">
    <property type="entry name" value="Biofilm_reg_signaling"/>
</dbReference>
<dbReference type="SUPFAM" id="SSF55785">
    <property type="entry name" value="PYP-like sensor domain (PAS domain)"/>
    <property type="match status" value="3"/>
</dbReference>
<dbReference type="Gene3D" id="3.30.70.270">
    <property type="match status" value="1"/>
</dbReference>
<feature type="domain" description="PAC" evidence="3">
    <location>
        <begin position="126"/>
        <end position="178"/>
    </location>
</feature>
<dbReference type="CDD" id="cd00130">
    <property type="entry name" value="PAS"/>
    <property type="match status" value="2"/>
</dbReference>
<reference evidence="6 7" key="1">
    <citation type="submission" date="2018-05" db="EMBL/GenBank/DDBJ databases">
        <title>Genomic Encyclopedia of Type Strains, Phase IV (KMG-IV): sequencing the most valuable type-strain genomes for metagenomic binning, comparative biology and taxonomic classification.</title>
        <authorList>
            <person name="Goeker M."/>
        </authorList>
    </citation>
    <scope>NUCLEOTIDE SEQUENCE [LARGE SCALE GENOMIC DNA]</scope>
    <source>
        <strain evidence="6 7">DSM 22440</strain>
    </source>
</reference>
<dbReference type="PROSITE" id="PS50887">
    <property type="entry name" value="GGDEF"/>
    <property type="match status" value="1"/>
</dbReference>
<dbReference type="Pfam" id="PF08447">
    <property type="entry name" value="PAS_3"/>
    <property type="match status" value="1"/>
</dbReference>
<dbReference type="PROSITE" id="PS50113">
    <property type="entry name" value="PAC"/>
    <property type="match status" value="3"/>
</dbReference>
<dbReference type="CDD" id="cd00077">
    <property type="entry name" value="HDc"/>
    <property type="match status" value="1"/>
</dbReference>
<proteinExistence type="predicted"/>
<dbReference type="PANTHER" id="PTHR44757">
    <property type="entry name" value="DIGUANYLATE CYCLASE DGCP"/>
    <property type="match status" value="1"/>
</dbReference>
<dbReference type="InterPro" id="IPR029787">
    <property type="entry name" value="Nucleotide_cyclase"/>
</dbReference>
<feature type="domain" description="PAC" evidence="3">
    <location>
        <begin position="378"/>
        <end position="434"/>
    </location>
</feature>
<comment type="caution">
    <text evidence="6">The sequence shown here is derived from an EMBL/GenBank/DDBJ whole genome shotgun (WGS) entry which is preliminary data.</text>
</comment>
<dbReference type="Gene3D" id="3.30.450.20">
    <property type="entry name" value="PAS domain"/>
    <property type="match status" value="3"/>
</dbReference>
<dbReference type="OrthoDB" id="9759607at2"/>
<dbReference type="InterPro" id="IPR001610">
    <property type="entry name" value="PAC"/>
</dbReference>
<dbReference type="InterPro" id="IPR043128">
    <property type="entry name" value="Rev_trsase/Diguanyl_cyclase"/>
</dbReference>
<dbReference type="Pfam" id="PF13426">
    <property type="entry name" value="PAS_9"/>
    <property type="match status" value="2"/>
</dbReference>
<dbReference type="NCBIfam" id="TIGR00229">
    <property type="entry name" value="sensory_box"/>
    <property type="match status" value="3"/>
</dbReference>
<dbReference type="SMART" id="SM00086">
    <property type="entry name" value="PAC"/>
    <property type="match status" value="3"/>
</dbReference>
<dbReference type="SUPFAM" id="SSF55073">
    <property type="entry name" value="Nucleotide cyclase"/>
    <property type="match status" value="1"/>
</dbReference>
<evidence type="ECO:0000259" key="5">
    <source>
        <dbReference type="PROSITE" id="PS51832"/>
    </source>
</evidence>
<dbReference type="PROSITE" id="PS50112">
    <property type="entry name" value="PAS"/>
    <property type="match status" value="1"/>
</dbReference>
<dbReference type="InterPro" id="IPR000160">
    <property type="entry name" value="GGDEF_dom"/>
</dbReference>
<dbReference type="SMART" id="SM00091">
    <property type="entry name" value="PAS"/>
    <property type="match status" value="3"/>
</dbReference>
<dbReference type="InterPro" id="IPR013655">
    <property type="entry name" value="PAS_fold_3"/>
</dbReference>
<evidence type="ECO:0000259" key="3">
    <source>
        <dbReference type="PROSITE" id="PS50113"/>
    </source>
</evidence>
<dbReference type="SUPFAM" id="SSF109604">
    <property type="entry name" value="HD-domain/PDEase-like"/>
    <property type="match status" value="1"/>
</dbReference>
<accession>A0A2V3WBS9</accession>
<dbReference type="RefSeq" id="WP_110251295.1">
    <property type="nucleotide sequence ID" value="NZ_QJJR01000005.1"/>
</dbReference>
<evidence type="ECO:0000313" key="7">
    <source>
        <dbReference type="Proteomes" id="UP000247922"/>
    </source>
</evidence>
<dbReference type="Pfam" id="PF00990">
    <property type="entry name" value="GGDEF"/>
    <property type="match status" value="1"/>
</dbReference>
<keyword evidence="1" id="KW-1133">Transmembrane helix</keyword>
<keyword evidence="1" id="KW-0812">Transmembrane</keyword>
<dbReference type="InterPro" id="IPR000014">
    <property type="entry name" value="PAS"/>
</dbReference>
<sequence>MRAFDLLFNQPFLIITLIILFVLFLVAAYLFARFRKITELHRLKVQQLRKVNDRFDLLTSRSDTYFWEVDLDGKYTYVSKSVIGLLGYKPDELVQHHYFYDLIAPLSQQQTKKLGLHYVKKSLPIRDYENPQLTKDNEVRWFITDGRPVYDADNRVVGYQGYDRDVTKERTEELNRLTQVARYRTVITVSNTGAWEYDNASGELWTSPEYYAMLGYNDDQIKMKINNHDLNSWVELMHPEDQTEAVLKFKEYLNKPSQKMYESHFRLKRADGNYAWIWSRGKTIKDELNQYSTITVGTHIDITEMKTLEETMYLEREHFRKTILSVSDGVILITKEGQITLMNQTMTNWLNHDLVGDYVHEVFTLLDGYNQERHIFDQDDDGELTERTLVVNGQTRPIEYTLSAVSDAQNEINGYVMVCRDISDRLEREQEVYDLSYRDQLTGLYNRRFYDSLMRKFNHKQYLPVSIVMVDANGLKLMNDVFGHDQGDDMLKKIANHLTAAVDEEGYVCRVGGDEFVVMLPHTKQLEAKAYIEKVNDTLERDRTHFLPLTISYGHSTKTTVDLPLQHVYRDAEDKMYVYKMSKRSELREQMVDAILQELDHLYPGETAHAGRVTKMSIQIAEHVGLNKSEILQLEAAAKFHDIGKIVLGPELLTKDTPLLPQERLAIKRHPEAGYSILSAVNRYAHLADYILYHHEHYDGTGYPKGLSNSEIPIFSRIIHLAESYDHMRSHHSYRQALPREEVINIITEQCAKQFDPRVVESFLADTIEKY</sequence>
<dbReference type="InterPro" id="IPR003607">
    <property type="entry name" value="HD/PDEase_dom"/>
</dbReference>
<feature type="domain" description="PAS" evidence="2">
    <location>
        <begin position="51"/>
        <end position="123"/>
    </location>
</feature>
<name>A0A2V3WBS9_9BACI</name>
<dbReference type="PANTHER" id="PTHR44757:SF2">
    <property type="entry name" value="BIOFILM ARCHITECTURE MAINTENANCE PROTEIN MBAA"/>
    <property type="match status" value="1"/>
</dbReference>
<dbReference type="CDD" id="cd01949">
    <property type="entry name" value="GGDEF"/>
    <property type="match status" value="1"/>
</dbReference>
<dbReference type="Pfam" id="PF13487">
    <property type="entry name" value="HD_5"/>
    <property type="match status" value="1"/>
</dbReference>
<keyword evidence="1" id="KW-0472">Membrane</keyword>
<dbReference type="Gene3D" id="1.10.3210.10">
    <property type="entry name" value="Hypothetical protein af1432"/>
    <property type="match status" value="1"/>
</dbReference>
<dbReference type="InterPro" id="IPR035965">
    <property type="entry name" value="PAS-like_dom_sf"/>
</dbReference>
<feature type="domain" description="GGDEF" evidence="4">
    <location>
        <begin position="463"/>
        <end position="592"/>
    </location>
</feature>
<dbReference type="InterPro" id="IPR037522">
    <property type="entry name" value="HD_GYP_dom"/>
</dbReference>
<evidence type="ECO:0000259" key="4">
    <source>
        <dbReference type="PROSITE" id="PS50887"/>
    </source>
</evidence>
<evidence type="ECO:0000259" key="2">
    <source>
        <dbReference type="PROSITE" id="PS50112"/>
    </source>
</evidence>
<dbReference type="PROSITE" id="PS51832">
    <property type="entry name" value="HD_GYP"/>
    <property type="match status" value="1"/>
</dbReference>